<evidence type="ECO:0000256" key="1">
    <source>
        <dbReference type="SAM" id="SignalP"/>
    </source>
</evidence>
<evidence type="ECO:0000313" key="3">
    <source>
        <dbReference type="Proteomes" id="UP000799764"/>
    </source>
</evidence>
<comment type="caution">
    <text evidence="2">The sequence shown here is derived from an EMBL/GenBank/DDBJ whole genome shotgun (WGS) entry which is preliminary data.</text>
</comment>
<sequence length="127" mass="13889">MKVSCFGLFALTTPILAGTCTKDPLGGKGYYCGQVVNKSGRQLRYTTDPSLSSSRPNKCKFWNWVGHDEPINCTQKYLANGKTAGSGYVTTPGVDVDGFTFADVEYDYDGQRITRGVWIKISSNGLK</sequence>
<gene>
    <name evidence="2" type="ORF">P171DRAFT_516806</name>
</gene>
<evidence type="ECO:0000313" key="2">
    <source>
        <dbReference type="EMBL" id="KAF2451081.1"/>
    </source>
</evidence>
<keyword evidence="1" id="KW-0732">Signal</keyword>
<protein>
    <submittedName>
        <fullName evidence="2">Uncharacterized protein</fullName>
    </submittedName>
</protein>
<organism evidence="2 3">
    <name type="scientific">Karstenula rhodostoma CBS 690.94</name>
    <dbReference type="NCBI Taxonomy" id="1392251"/>
    <lineage>
        <taxon>Eukaryota</taxon>
        <taxon>Fungi</taxon>
        <taxon>Dikarya</taxon>
        <taxon>Ascomycota</taxon>
        <taxon>Pezizomycotina</taxon>
        <taxon>Dothideomycetes</taxon>
        <taxon>Pleosporomycetidae</taxon>
        <taxon>Pleosporales</taxon>
        <taxon>Massarineae</taxon>
        <taxon>Didymosphaeriaceae</taxon>
        <taxon>Karstenula</taxon>
    </lineage>
</organism>
<feature type="signal peptide" evidence="1">
    <location>
        <begin position="1"/>
        <end position="17"/>
    </location>
</feature>
<feature type="chain" id="PRO_5040509613" evidence="1">
    <location>
        <begin position="18"/>
        <end position="127"/>
    </location>
</feature>
<dbReference type="EMBL" id="MU001493">
    <property type="protein sequence ID" value="KAF2451081.1"/>
    <property type="molecule type" value="Genomic_DNA"/>
</dbReference>
<dbReference type="OrthoDB" id="3792974at2759"/>
<dbReference type="AlphaFoldDB" id="A0A9P4PVA0"/>
<reference evidence="2" key="1">
    <citation type="journal article" date="2020" name="Stud. Mycol.">
        <title>101 Dothideomycetes genomes: a test case for predicting lifestyles and emergence of pathogens.</title>
        <authorList>
            <person name="Haridas S."/>
            <person name="Albert R."/>
            <person name="Binder M."/>
            <person name="Bloem J."/>
            <person name="Labutti K."/>
            <person name="Salamov A."/>
            <person name="Andreopoulos B."/>
            <person name="Baker S."/>
            <person name="Barry K."/>
            <person name="Bills G."/>
            <person name="Bluhm B."/>
            <person name="Cannon C."/>
            <person name="Castanera R."/>
            <person name="Culley D."/>
            <person name="Daum C."/>
            <person name="Ezra D."/>
            <person name="Gonzalez J."/>
            <person name="Henrissat B."/>
            <person name="Kuo A."/>
            <person name="Liang C."/>
            <person name="Lipzen A."/>
            <person name="Lutzoni F."/>
            <person name="Magnuson J."/>
            <person name="Mondo S."/>
            <person name="Nolan M."/>
            <person name="Ohm R."/>
            <person name="Pangilinan J."/>
            <person name="Park H.-J."/>
            <person name="Ramirez L."/>
            <person name="Alfaro M."/>
            <person name="Sun H."/>
            <person name="Tritt A."/>
            <person name="Yoshinaga Y."/>
            <person name="Zwiers L.-H."/>
            <person name="Turgeon B."/>
            <person name="Goodwin S."/>
            <person name="Spatafora J."/>
            <person name="Crous P."/>
            <person name="Grigoriev I."/>
        </authorList>
    </citation>
    <scope>NUCLEOTIDE SEQUENCE</scope>
    <source>
        <strain evidence="2">CBS 690.94</strain>
    </source>
</reference>
<accession>A0A9P4PVA0</accession>
<dbReference type="Proteomes" id="UP000799764">
    <property type="component" value="Unassembled WGS sequence"/>
</dbReference>
<keyword evidence="3" id="KW-1185">Reference proteome</keyword>
<name>A0A9P4PVA0_9PLEO</name>
<proteinExistence type="predicted"/>